<dbReference type="OrthoDB" id="2489132at2"/>
<sequence>MPLSFLKKKEPVAERALALSEQVVPAVPTAVSRDAIELAERLQRDTAGLGLEAAQLRGMLEDTTAVATRQQDSLAALVKHLQDIRAAQDLIHEVTAGSQSSVGQAREAVESVGQEVAGVVDTLRDVAKAAQQITQIALQTRLVAFNASVEAKRAGEAGRGFSVVADAVKDLSTQVESTSKAIMGTVADLDKRIQSLARDIRWDQDAQPGAQGRFQSALSAVELGVARIGDAATQSMRVSGGIHEQAAAMAGELSKTRNALGQAMRRSEVVLGVSETLMEAIASCGVQTADTPYIELAQQAATQIAQVLERAVDAGQISLADLFDERYQPIAGTNPPQVMARFNSVTDRGFPAIQEQALTALPNVVFCIGADRNGYIATHNRQYCQPQRQGDVVWNTAHSRWRRIFNDRTGLASARNQRPFLLQTYRRDMGGGNFVMLKEASAPIMVKGRHWGGLRLAYRF</sequence>
<reference evidence="5 6" key="1">
    <citation type="submission" date="2018-12" db="EMBL/GenBank/DDBJ databases">
        <title>The whole draft genome of Aquabacterium sp. SJQ9.</title>
        <authorList>
            <person name="Sun L."/>
            <person name="Gao X."/>
            <person name="Chen W."/>
            <person name="Huang K."/>
        </authorList>
    </citation>
    <scope>NUCLEOTIDE SEQUENCE [LARGE SCALE GENOMIC DNA]</scope>
    <source>
        <strain evidence="5 6">SJQ9</strain>
    </source>
</reference>
<keyword evidence="6" id="KW-1185">Reference proteome</keyword>
<evidence type="ECO:0000256" key="3">
    <source>
        <dbReference type="PROSITE-ProRule" id="PRU00284"/>
    </source>
</evidence>
<accession>A0A3R8SAG4</accession>
<feature type="domain" description="Methyl-accepting transducer" evidence="4">
    <location>
        <begin position="20"/>
        <end position="268"/>
    </location>
</feature>
<dbReference type="Gene3D" id="1.10.287.950">
    <property type="entry name" value="Methyl-accepting chemotaxis protein"/>
    <property type="match status" value="1"/>
</dbReference>
<dbReference type="Pfam" id="PF00015">
    <property type="entry name" value="MCPsignal"/>
    <property type="match status" value="1"/>
</dbReference>
<evidence type="ECO:0000313" key="5">
    <source>
        <dbReference type="EMBL" id="RRS05160.1"/>
    </source>
</evidence>
<keyword evidence="1 3" id="KW-0807">Transducer</keyword>
<dbReference type="AlphaFoldDB" id="A0A3R8SAG4"/>
<proteinExistence type="inferred from homology"/>
<dbReference type="GO" id="GO:0006935">
    <property type="term" value="P:chemotaxis"/>
    <property type="evidence" value="ECO:0007669"/>
    <property type="project" value="InterPro"/>
</dbReference>
<dbReference type="GO" id="GO:0007165">
    <property type="term" value="P:signal transduction"/>
    <property type="evidence" value="ECO:0007669"/>
    <property type="project" value="UniProtKB-KW"/>
</dbReference>
<evidence type="ECO:0000259" key="4">
    <source>
        <dbReference type="PROSITE" id="PS50111"/>
    </source>
</evidence>
<dbReference type="PROSITE" id="PS50111">
    <property type="entry name" value="CHEMOTAXIS_TRANSDUC_2"/>
    <property type="match status" value="1"/>
</dbReference>
<organism evidence="5 6">
    <name type="scientific">Aquabacterium soli</name>
    <dbReference type="NCBI Taxonomy" id="2493092"/>
    <lineage>
        <taxon>Bacteria</taxon>
        <taxon>Pseudomonadati</taxon>
        <taxon>Pseudomonadota</taxon>
        <taxon>Betaproteobacteria</taxon>
        <taxon>Burkholderiales</taxon>
        <taxon>Aquabacterium</taxon>
    </lineage>
</organism>
<dbReference type="SMART" id="SM00283">
    <property type="entry name" value="MA"/>
    <property type="match status" value="1"/>
</dbReference>
<dbReference type="Proteomes" id="UP000269265">
    <property type="component" value="Unassembled WGS sequence"/>
</dbReference>
<gene>
    <name evidence="5" type="ORF">EIP75_06220</name>
</gene>
<dbReference type="PRINTS" id="PR00260">
    <property type="entry name" value="CHEMTRNSDUCR"/>
</dbReference>
<comment type="caution">
    <text evidence="5">The sequence shown here is derived from an EMBL/GenBank/DDBJ whole genome shotgun (WGS) entry which is preliminary data.</text>
</comment>
<name>A0A3R8SAG4_9BURK</name>
<protein>
    <submittedName>
        <fullName evidence="5">Chemotaxis protein</fullName>
    </submittedName>
</protein>
<dbReference type="GO" id="GO:0004888">
    <property type="term" value="F:transmembrane signaling receptor activity"/>
    <property type="evidence" value="ECO:0007669"/>
    <property type="project" value="InterPro"/>
</dbReference>
<dbReference type="SUPFAM" id="SSF58104">
    <property type="entry name" value="Methyl-accepting chemotaxis protein (MCP) signaling domain"/>
    <property type="match status" value="1"/>
</dbReference>
<dbReference type="InterPro" id="IPR004090">
    <property type="entry name" value="Chemotax_Me-accpt_rcpt"/>
</dbReference>
<dbReference type="GO" id="GO:0016020">
    <property type="term" value="C:membrane"/>
    <property type="evidence" value="ECO:0007669"/>
    <property type="project" value="InterPro"/>
</dbReference>
<dbReference type="InterPro" id="IPR004089">
    <property type="entry name" value="MCPsignal_dom"/>
</dbReference>
<evidence type="ECO:0000256" key="1">
    <source>
        <dbReference type="ARBA" id="ARBA00023224"/>
    </source>
</evidence>
<evidence type="ECO:0000256" key="2">
    <source>
        <dbReference type="ARBA" id="ARBA00029447"/>
    </source>
</evidence>
<dbReference type="EMBL" id="RSED01000004">
    <property type="protein sequence ID" value="RRS05160.1"/>
    <property type="molecule type" value="Genomic_DNA"/>
</dbReference>
<dbReference type="PANTHER" id="PTHR32089:SF112">
    <property type="entry name" value="LYSOZYME-LIKE PROTEIN-RELATED"/>
    <property type="match status" value="1"/>
</dbReference>
<dbReference type="RefSeq" id="WP_125242379.1">
    <property type="nucleotide sequence ID" value="NZ_RSED01000004.1"/>
</dbReference>
<evidence type="ECO:0000313" key="6">
    <source>
        <dbReference type="Proteomes" id="UP000269265"/>
    </source>
</evidence>
<comment type="similarity">
    <text evidence="2">Belongs to the methyl-accepting chemotaxis (MCP) protein family.</text>
</comment>
<dbReference type="PANTHER" id="PTHR32089">
    <property type="entry name" value="METHYL-ACCEPTING CHEMOTAXIS PROTEIN MCPB"/>
    <property type="match status" value="1"/>
</dbReference>